<feature type="binding site" evidence="9">
    <location>
        <position position="8"/>
    </location>
    <ligand>
        <name>Mg(2+)</name>
        <dbReference type="ChEBI" id="CHEBI:18420"/>
        <note>catalytic</note>
    </ligand>
</feature>
<keyword evidence="11" id="KW-1185">Reference proteome</keyword>
<comment type="subunit">
    <text evidence="9">Homodimer, forms a heterotetramer with a Cas1 homodimer.</text>
</comment>
<keyword evidence="6 9" id="KW-0378">Hydrolase</keyword>
<dbReference type="Proteomes" id="UP000295788">
    <property type="component" value="Unassembled WGS sequence"/>
</dbReference>
<dbReference type="InterPro" id="IPR019199">
    <property type="entry name" value="Virulence_VapD/CRISPR_Cas2"/>
</dbReference>
<dbReference type="GO" id="GO:0051607">
    <property type="term" value="P:defense response to virus"/>
    <property type="evidence" value="ECO:0007669"/>
    <property type="project" value="UniProtKB-UniRule"/>
</dbReference>
<dbReference type="EMBL" id="SMAB01000024">
    <property type="protein sequence ID" value="TCS78928.1"/>
    <property type="molecule type" value="Genomic_DNA"/>
</dbReference>
<dbReference type="RefSeq" id="WP_132770387.1">
    <property type="nucleotide sequence ID" value="NZ_SMAB01000024.1"/>
</dbReference>
<evidence type="ECO:0000256" key="3">
    <source>
        <dbReference type="ARBA" id="ARBA00022722"/>
    </source>
</evidence>
<accession>A0A4R3K7X0</accession>
<dbReference type="InterPro" id="IPR021127">
    <property type="entry name" value="CRISPR_associated_Cas2"/>
</dbReference>
<dbReference type="GO" id="GO:0016787">
    <property type="term" value="F:hydrolase activity"/>
    <property type="evidence" value="ECO:0007669"/>
    <property type="project" value="UniProtKB-KW"/>
</dbReference>
<dbReference type="SUPFAM" id="SSF143430">
    <property type="entry name" value="TTP0101/SSO1404-like"/>
    <property type="match status" value="1"/>
</dbReference>
<comment type="caution">
    <text evidence="10">The sequence shown here is derived from an EMBL/GenBank/DDBJ whole genome shotgun (WGS) entry which is preliminary data.</text>
</comment>
<proteinExistence type="inferred from homology"/>
<name>A0A4R3K7X0_9BACI</name>
<dbReference type="PANTHER" id="PTHR34405:SF3">
    <property type="entry name" value="CRISPR-ASSOCIATED ENDORIBONUCLEASE CAS2 3"/>
    <property type="match status" value="1"/>
</dbReference>
<evidence type="ECO:0000313" key="10">
    <source>
        <dbReference type="EMBL" id="TCS78928.1"/>
    </source>
</evidence>
<dbReference type="Pfam" id="PF09827">
    <property type="entry name" value="CRISPR_Cas2"/>
    <property type="match status" value="1"/>
</dbReference>
<dbReference type="PANTHER" id="PTHR34405">
    <property type="entry name" value="CRISPR-ASSOCIATED ENDORIBONUCLEASE CAS2"/>
    <property type="match status" value="1"/>
</dbReference>
<keyword evidence="3 9" id="KW-0540">Nuclease</keyword>
<evidence type="ECO:0000256" key="4">
    <source>
        <dbReference type="ARBA" id="ARBA00022723"/>
    </source>
</evidence>
<gene>
    <name evidence="9" type="primary">cas2</name>
    <name evidence="10" type="ORF">EDD72_1247</name>
</gene>
<evidence type="ECO:0000256" key="8">
    <source>
        <dbReference type="ARBA" id="ARBA00023118"/>
    </source>
</evidence>
<keyword evidence="5 9" id="KW-0255">Endonuclease</keyword>
<organism evidence="10 11">
    <name type="scientific">Tepidibacillus fermentans</name>
    <dbReference type="NCBI Taxonomy" id="1281767"/>
    <lineage>
        <taxon>Bacteria</taxon>
        <taxon>Bacillati</taxon>
        <taxon>Bacillota</taxon>
        <taxon>Bacilli</taxon>
        <taxon>Bacillales</taxon>
        <taxon>Bacillaceae</taxon>
        <taxon>Tepidibacillus</taxon>
    </lineage>
</organism>
<evidence type="ECO:0000256" key="2">
    <source>
        <dbReference type="ARBA" id="ARBA00009959"/>
    </source>
</evidence>
<protein>
    <recommendedName>
        <fullName evidence="9">CRISPR-associated endoribonuclease Cas2</fullName>
        <ecNumber evidence="9">3.1.-.-</ecNumber>
    </recommendedName>
</protein>
<comment type="cofactor">
    <cofactor evidence="1 9">
        <name>Mg(2+)</name>
        <dbReference type="ChEBI" id="CHEBI:18420"/>
    </cofactor>
</comment>
<reference evidence="10 11" key="1">
    <citation type="submission" date="2019-03" db="EMBL/GenBank/DDBJ databases">
        <title>Genomic Encyclopedia of Type Strains, Phase IV (KMG-IV): sequencing the most valuable type-strain genomes for metagenomic binning, comparative biology and taxonomic classification.</title>
        <authorList>
            <person name="Goeker M."/>
        </authorList>
    </citation>
    <scope>NUCLEOTIDE SEQUENCE [LARGE SCALE GENOMIC DNA]</scope>
    <source>
        <strain evidence="10 11">DSM 23802</strain>
    </source>
</reference>
<comment type="function">
    <text evidence="9">CRISPR (clustered regularly interspaced short palindromic repeat), is an adaptive immune system that provides protection against mobile genetic elements (viruses, transposable elements and conjugative plasmids). CRISPR clusters contain sequences complementary to antecedent mobile elements and target invading nucleic acids. CRISPR clusters are transcribed and processed into CRISPR RNA (crRNA). Functions as a ssRNA-specific endoribonuclease. Involved in the integration of spacer DNA into the CRISPR cassette.</text>
</comment>
<dbReference type="EC" id="3.1.-.-" evidence="9"/>
<keyword evidence="7 9" id="KW-0460">Magnesium</keyword>
<evidence type="ECO:0000256" key="6">
    <source>
        <dbReference type="ARBA" id="ARBA00022801"/>
    </source>
</evidence>
<dbReference type="OrthoDB" id="9798176at2"/>
<keyword evidence="8 9" id="KW-0051">Antiviral defense</keyword>
<evidence type="ECO:0000313" key="11">
    <source>
        <dbReference type="Proteomes" id="UP000295788"/>
    </source>
</evidence>
<sequence>MYVMVIYDISDDKIRTKVAERLKDYGLKRIQYSAFFGKLNQNRREELMFRLNDYIILTNGSIIMIPICEKDRSQIIKLENIDYEFDEVEEA</sequence>
<evidence type="ECO:0000256" key="5">
    <source>
        <dbReference type="ARBA" id="ARBA00022759"/>
    </source>
</evidence>
<keyword evidence="4 9" id="KW-0479">Metal-binding</keyword>
<dbReference type="CDD" id="cd09725">
    <property type="entry name" value="Cas2_I_II_III"/>
    <property type="match status" value="1"/>
</dbReference>
<comment type="similarity">
    <text evidence="2 9">Belongs to the CRISPR-associated endoribonuclease Cas2 protein family.</text>
</comment>
<dbReference type="NCBIfam" id="TIGR01573">
    <property type="entry name" value="cas2"/>
    <property type="match status" value="1"/>
</dbReference>
<dbReference type="GO" id="GO:0046872">
    <property type="term" value="F:metal ion binding"/>
    <property type="evidence" value="ECO:0007669"/>
    <property type="project" value="UniProtKB-UniRule"/>
</dbReference>
<evidence type="ECO:0000256" key="1">
    <source>
        <dbReference type="ARBA" id="ARBA00001946"/>
    </source>
</evidence>
<dbReference type="HAMAP" id="MF_01471">
    <property type="entry name" value="Cas2"/>
    <property type="match status" value="1"/>
</dbReference>
<dbReference type="GO" id="GO:0043571">
    <property type="term" value="P:maintenance of CRISPR repeat elements"/>
    <property type="evidence" value="ECO:0007669"/>
    <property type="project" value="UniProtKB-UniRule"/>
</dbReference>
<evidence type="ECO:0000256" key="7">
    <source>
        <dbReference type="ARBA" id="ARBA00022842"/>
    </source>
</evidence>
<dbReference type="GO" id="GO:0004521">
    <property type="term" value="F:RNA endonuclease activity"/>
    <property type="evidence" value="ECO:0007669"/>
    <property type="project" value="InterPro"/>
</dbReference>
<dbReference type="AlphaFoldDB" id="A0A4R3K7X0"/>
<dbReference type="Gene3D" id="3.30.70.240">
    <property type="match status" value="1"/>
</dbReference>
<evidence type="ECO:0000256" key="9">
    <source>
        <dbReference type="HAMAP-Rule" id="MF_01471"/>
    </source>
</evidence>